<accession>A0ABW3LCK3</accession>
<keyword evidence="3" id="KW-1185">Reference proteome</keyword>
<keyword evidence="1" id="KW-0472">Membrane</keyword>
<evidence type="ECO:0000313" key="3">
    <source>
        <dbReference type="Proteomes" id="UP001597109"/>
    </source>
</evidence>
<sequence>MEKVKIHPLIHASLIISSLTMALYAYQNFSGGQMAYGTVLSLISIFMIGLVVFGLNRNRKIDEEQNFGN</sequence>
<keyword evidence="1" id="KW-1133">Transmembrane helix</keyword>
<dbReference type="Proteomes" id="UP001597109">
    <property type="component" value="Unassembled WGS sequence"/>
</dbReference>
<protein>
    <submittedName>
        <fullName evidence="2">Uncharacterized protein</fullName>
    </submittedName>
</protein>
<proteinExistence type="predicted"/>
<dbReference type="EMBL" id="JBHTKI010000008">
    <property type="protein sequence ID" value="MFD1031263.1"/>
    <property type="molecule type" value="Genomic_DNA"/>
</dbReference>
<evidence type="ECO:0000256" key="1">
    <source>
        <dbReference type="SAM" id="Phobius"/>
    </source>
</evidence>
<organism evidence="2 3">
    <name type="scientific">Metaplanococcus flavidus</name>
    <dbReference type="NCBI Taxonomy" id="569883"/>
    <lineage>
        <taxon>Bacteria</taxon>
        <taxon>Bacillati</taxon>
        <taxon>Bacillota</taxon>
        <taxon>Bacilli</taxon>
        <taxon>Bacillales</taxon>
        <taxon>Caryophanaceae</taxon>
        <taxon>Metaplanococcus</taxon>
    </lineage>
</organism>
<feature type="transmembrane region" description="Helical" evidence="1">
    <location>
        <begin position="33"/>
        <end position="55"/>
    </location>
</feature>
<reference evidence="3" key="1">
    <citation type="journal article" date="2019" name="Int. J. Syst. Evol. Microbiol.">
        <title>The Global Catalogue of Microorganisms (GCM) 10K type strain sequencing project: providing services to taxonomists for standard genome sequencing and annotation.</title>
        <authorList>
            <consortium name="The Broad Institute Genomics Platform"/>
            <consortium name="The Broad Institute Genome Sequencing Center for Infectious Disease"/>
            <person name="Wu L."/>
            <person name="Ma J."/>
        </authorList>
    </citation>
    <scope>NUCLEOTIDE SEQUENCE [LARGE SCALE GENOMIC DNA]</scope>
    <source>
        <strain evidence="3">CCUG 56756</strain>
    </source>
</reference>
<evidence type="ECO:0000313" key="2">
    <source>
        <dbReference type="EMBL" id="MFD1031263.1"/>
    </source>
</evidence>
<gene>
    <name evidence="2" type="ORF">ACFQ1X_07415</name>
</gene>
<feature type="transmembrane region" description="Helical" evidence="1">
    <location>
        <begin position="9"/>
        <end position="27"/>
    </location>
</feature>
<comment type="caution">
    <text evidence="2">The sequence shown here is derived from an EMBL/GenBank/DDBJ whole genome shotgun (WGS) entry which is preliminary data.</text>
</comment>
<dbReference type="RefSeq" id="WP_144837948.1">
    <property type="nucleotide sequence ID" value="NZ_JBHTKI010000008.1"/>
</dbReference>
<keyword evidence="1" id="KW-0812">Transmembrane</keyword>
<name>A0ABW3LCK3_9BACL</name>